<sequence>MMATIDELRQEPHWSYSALNTYLNVCQLQYFYRYVEQPEIERTSICLPFGKAFHAALTAQAWECLMGSSLTREEIVNLFAESFQIETEIAPNLIYKEGENFDSMIALATRMLDAALANWSDFYTIKGVAQAFKINVPGLKKPLIGEWDFLVQDGRDVCIVDWKTSASRWPARKADRDLQATVFSYAYEKLNGTTPLFRFDVIIKAKNPVCETHYTCRDEAAFRRFESLAARVQDAVDKGVFLPNETSFACAECPYRERCKSWHSTLVYSPSTKRLNQDGRSSECREKPTSDSYSAR</sequence>
<accession>A0A844G709</accession>
<evidence type="ECO:0000313" key="3">
    <source>
        <dbReference type="EMBL" id="MST98744.1"/>
    </source>
</evidence>
<evidence type="ECO:0000259" key="2">
    <source>
        <dbReference type="Pfam" id="PF12705"/>
    </source>
</evidence>
<proteinExistence type="predicted"/>
<name>A0A844G709_9BACT</name>
<dbReference type="InterPro" id="IPR011604">
    <property type="entry name" value="PDDEXK-like_dom_sf"/>
</dbReference>
<dbReference type="AlphaFoldDB" id="A0A844G709"/>
<dbReference type="InterPro" id="IPR038726">
    <property type="entry name" value="PDDEXK_AddAB-type"/>
</dbReference>
<comment type="caution">
    <text evidence="3">The sequence shown here is derived from an EMBL/GenBank/DDBJ whole genome shotgun (WGS) entry which is preliminary data.</text>
</comment>
<reference evidence="3 4" key="1">
    <citation type="submission" date="2019-08" db="EMBL/GenBank/DDBJ databases">
        <title>In-depth cultivation of the pig gut microbiome towards novel bacterial diversity and tailored functional studies.</title>
        <authorList>
            <person name="Wylensek D."/>
            <person name="Hitch T.C.A."/>
            <person name="Clavel T."/>
        </authorList>
    </citation>
    <scope>NUCLEOTIDE SEQUENCE [LARGE SCALE GENOMIC DNA]</scope>
    <source>
        <strain evidence="3 4">BBE-744-WT-12</strain>
    </source>
</reference>
<dbReference type="Gene3D" id="3.90.320.10">
    <property type="match status" value="1"/>
</dbReference>
<dbReference type="Proteomes" id="UP000435649">
    <property type="component" value="Unassembled WGS sequence"/>
</dbReference>
<protein>
    <submittedName>
        <fullName evidence="3">PD-(D/E)XK nuclease family protein</fullName>
    </submittedName>
</protein>
<evidence type="ECO:0000256" key="1">
    <source>
        <dbReference type="SAM" id="MobiDB-lite"/>
    </source>
</evidence>
<feature type="region of interest" description="Disordered" evidence="1">
    <location>
        <begin position="273"/>
        <end position="296"/>
    </location>
</feature>
<keyword evidence="4" id="KW-1185">Reference proteome</keyword>
<feature type="domain" description="PD-(D/E)XK endonuclease-like" evidence="2">
    <location>
        <begin position="13"/>
        <end position="260"/>
    </location>
</feature>
<feature type="compositionally biased region" description="Basic and acidic residues" evidence="1">
    <location>
        <begin position="275"/>
        <end position="289"/>
    </location>
</feature>
<dbReference type="Pfam" id="PF12705">
    <property type="entry name" value="PDDEXK_1"/>
    <property type="match status" value="1"/>
</dbReference>
<dbReference type="EMBL" id="VUNS01000023">
    <property type="protein sequence ID" value="MST98744.1"/>
    <property type="molecule type" value="Genomic_DNA"/>
</dbReference>
<organism evidence="3 4">
    <name type="scientific">Victivallis lenta</name>
    <dbReference type="NCBI Taxonomy" id="2606640"/>
    <lineage>
        <taxon>Bacteria</taxon>
        <taxon>Pseudomonadati</taxon>
        <taxon>Lentisphaerota</taxon>
        <taxon>Lentisphaeria</taxon>
        <taxon>Victivallales</taxon>
        <taxon>Victivallaceae</taxon>
        <taxon>Victivallis</taxon>
    </lineage>
</organism>
<gene>
    <name evidence="3" type="ORF">FYJ85_17020</name>
</gene>
<dbReference type="RefSeq" id="WP_154419718.1">
    <property type="nucleotide sequence ID" value="NZ_VUNS01000023.1"/>
</dbReference>
<evidence type="ECO:0000313" key="4">
    <source>
        <dbReference type="Proteomes" id="UP000435649"/>
    </source>
</evidence>